<dbReference type="GO" id="GO:0005737">
    <property type="term" value="C:cytoplasm"/>
    <property type="evidence" value="ECO:0007669"/>
    <property type="project" value="TreeGrafter"/>
</dbReference>
<evidence type="ECO:0000313" key="5">
    <source>
        <dbReference type="EMBL" id="AAT27774.1"/>
    </source>
</evidence>
<dbReference type="EMBL" id="AE017308">
    <property type="protein sequence ID" value="AAT27774.1"/>
    <property type="molecule type" value="Genomic_DNA"/>
</dbReference>
<dbReference type="RefSeq" id="WP_011264808.1">
    <property type="nucleotide sequence ID" value="NC_006908.1"/>
</dbReference>
<dbReference type="eggNOG" id="COG0327">
    <property type="taxonomic scope" value="Bacteria"/>
</dbReference>
<comment type="similarity">
    <text evidence="1">Belongs to the GTP cyclohydrolase I type 2/NIF3 family.</text>
</comment>
<dbReference type="InterPro" id="IPR036069">
    <property type="entry name" value="DUF34/NIF3_sf"/>
</dbReference>
<dbReference type="FunFam" id="3.40.1390.30:FF:000001">
    <property type="entry name" value="GTP cyclohydrolase 1 type 2"/>
    <property type="match status" value="1"/>
</dbReference>
<feature type="binding site" evidence="4">
    <location>
        <position position="230"/>
    </location>
    <ligand>
        <name>a divalent metal cation</name>
        <dbReference type="ChEBI" id="CHEBI:60240"/>
        <label>1</label>
    </ligand>
</feature>
<evidence type="ECO:0000313" key="6">
    <source>
        <dbReference type="Proteomes" id="UP000009072"/>
    </source>
</evidence>
<evidence type="ECO:0000256" key="3">
    <source>
        <dbReference type="ARBA" id="ARBA00022723"/>
    </source>
</evidence>
<feature type="binding site" evidence="4">
    <location>
        <position position="233"/>
    </location>
    <ligand>
        <name>a divalent metal cation</name>
        <dbReference type="ChEBI" id="CHEBI:60240"/>
        <label>1</label>
    </ligand>
</feature>
<reference evidence="5 6" key="1">
    <citation type="journal article" date="2004" name="Genome Res.">
        <title>The complete genome and proteome of Mycoplasma mobile.</title>
        <authorList>
            <person name="Jaffe J.D."/>
            <person name="Stange-Thomann N."/>
            <person name="Smith C."/>
            <person name="DeCaprio D."/>
            <person name="Fisher S."/>
            <person name="Butler J."/>
            <person name="Calvo S."/>
            <person name="Elkins T."/>
            <person name="FitzGerald M.G."/>
            <person name="Hafez N."/>
            <person name="Kodira C.D."/>
            <person name="Major J."/>
            <person name="Wang S."/>
            <person name="Wilkinson J."/>
            <person name="Nicol R."/>
            <person name="Nusbaum C."/>
            <person name="Birren B."/>
            <person name="Berg H.C."/>
            <person name="Church G.M."/>
        </authorList>
    </citation>
    <scope>NUCLEOTIDE SEQUENCE [LARGE SCALE GENOMIC DNA]</scope>
    <source>
        <strain evidence="6">ATCC 43663 / 163K / NCTC 11711</strain>
    </source>
</reference>
<accession>Q6KI02</accession>
<feature type="binding site" evidence="4">
    <location>
        <position position="67"/>
    </location>
    <ligand>
        <name>a divalent metal cation</name>
        <dbReference type="ChEBI" id="CHEBI:60240"/>
        <label>1</label>
    </ligand>
</feature>
<dbReference type="SUPFAM" id="SSF102705">
    <property type="entry name" value="NIF3 (NGG1p interacting factor 3)-like"/>
    <property type="match status" value="1"/>
</dbReference>
<organism evidence="5 6">
    <name type="scientific">Mycoplasma mobile (strain ATCC 43663 / 163K / NCTC 11711)</name>
    <name type="common">Mesomycoplasma mobile</name>
    <dbReference type="NCBI Taxonomy" id="267748"/>
    <lineage>
        <taxon>Bacteria</taxon>
        <taxon>Bacillati</taxon>
        <taxon>Mycoplasmatota</taxon>
        <taxon>Mycoplasmoidales</taxon>
        <taxon>Metamycoplasmataceae</taxon>
        <taxon>Mesomycoplasma</taxon>
    </lineage>
</organism>
<dbReference type="KEGG" id="mmo:MMOB2880"/>
<dbReference type="GO" id="GO:0046872">
    <property type="term" value="F:metal ion binding"/>
    <property type="evidence" value="ECO:0007669"/>
    <property type="project" value="UniProtKB-KW"/>
</dbReference>
<evidence type="ECO:0000256" key="2">
    <source>
        <dbReference type="ARBA" id="ARBA00022112"/>
    </source>
</evidence>
<evidence type="ECO:0000256" key="4">
    <source>
        <dbReference type="PIRSR" id="PIRSR602678-1"/>
    </source>
</evidence>
<feature type="binding site" evidence="4">
    <location>
        <position position="108"/>
    </location>
    <ligand>
        <name>a divalent metal cation</name>
        <dbReference type="ChEBI" id="CHEBI:60240"/>
        <label>1</label>
    </ligand>
</feature>
<keyword evidence="6" id="KW-1185">Reference proteome</keyword>
<proteinExistence type="inferred from homology"/>
<dbReference type="Gene3D" id="3.40.1390.30">
    <property type="entry name" value="NIF3 (NGG1p interacting factor 3)-like"/>
    <property type="match status" value="2"/>
</dbReference>
<dbReference type="HOGENOM" id="CLU_037423_2_1_14"/>
<protein>
    <recommendedName>
        <fullName evidence="2">GTP cyclohydrolase 1 type 2 homolog</fullName>
    </recommendedName>
</protein>
<dbReference type="AlphaFoldDB" id="Q6KI02"/>
<dbReference type="InterPro" id="IPR002678">
    <property type="entry name" value="DUF34/NIF3"/>
</dbReference>
<dbReference type="PANTHER" id="PTHR13799">
    <property type="entry name" value="NGG1 INTERACTING FACTOR 3"/>
    <property type="match status" value="1"/>
</dbReference>
<feature type="binding site" evidence="4">
    <location>
        <position position="66"/>
    </location>
    <ligand>
        <name>a divalent metal cation</name>
        <dbReference type="ChEBI" id="CHEBI:60240"/>
        <label>1</label>
    </ligand>
</feature>
<dbReference type="Pfam" id="PF01784">
    <property type="entry name" value="DUF34_NIF3"/>
    <property type="match status" value="1"/>
</dbReference>
<gene>
    <name evidence="5" type="ordered locus">MMOB2880</name>
</gene>
<sequence length="266" mass="31439">MIKKVDLINYLESFYPFEKAELWDKVGFSFLSKNLKQIKKILICLDFDFEAFEKVMKNDIDLIITHHPFYFEDTLEEEFLKNPYKSKIESVFKKLNNKSIYTLHTNFDNHFEGTSYLIAEQLGYTNFLKTNNNQAVITKVNENFKDIVDKIKSSFNFTYVISNLKETDEIVKTKKTWKIAIFAGAGDINLINQFKDNYDFDLLITSDLKWNTLISLASNQKEINYLIVPHKIEEVFIAKIETLLKEKFSNKLEIFTYYSKVDNFSY</sequence>
<name>Q6KI02_MYCM1</name>
<evidence type="ECO:0000256" key="1">
    <source>
        <dbReference type="ARBA" id="ARBA00006964"/>
    </source>
</evidence>
<dbReference type="STRING" id="267748.MMOB2880"/>
<dbReference type="Proteomes" id="UP000009072">
    <property type="component" value="Chromosome"/>
</dbReference>
<dbReference type="OrthoDB" id="9792792at2"/>
<keyword evidence="3 4" id="KW-0479">Metal-binding</keyword>
<dbReference type="PANTHER" id="PTHR13799:SF14">
    <property type="entry name" value="GTP CYCLOHYDROLASE 1 TYPE 2 HOMOLOG"/>
    <property type="match status" value="1"/>
</dbReference>